<comment type="function">
    <text evidence="24">Receptor for glutamate that functions as a ligand-gated ion channel in the central nervous system and plays an important role in excitatory synaptic transmission. L-glutamate acts as an excitatory neurotransmitter at many synapses in the central nervous system.</text>
</comment>
<reference evidence="28" key="3">
    <citation type="submission" date="2025-09" db="UniProtKB">
        <authorList>
            <consortium name="Ensembl"/>
        </authorList>
    </citation>
    <scope>IDENTIFICATION</scope>
</reference>
<evidence type="ECO:0000256" key="21">
    <source>
        <dbReference type="PIRSR" id="PIRSR601508-1"/>
    </source>
</evidence>
<evidence type="ECO:0000256" key="9">
    <source>
        <dbReference type="ARBA" id="ARBA00023065"/>
    </source>
</evidence>
<feature type="compositionally biased region" description="Pro residues" evidence="25">
    <location>
        <begin position="1264"/>
        <end position="1281"/>
    </location>
</feature>
<comment type="similarity">
    <text evidence="24">Belongs to the glutamate-gated ion channel (TC 1.A.10.1) family.</text>
</comment>
<feature type="transmembrane region" description="Helical" evidence="24">
    <location>
        <begin position="693"/>
        <end position="715"/>
    </location>
</feature>
<evidence type="ECO:0000256" key="4">
    <source>
        <dbReference type="ARBA" id="ARBA00022729"/>
    </source>
</evidence>
<comment type="catalytic activity">
    <reaction evidence="18">
        <text>K(+)(in) = K(+)(out)</text>
        <dbReference type="Rhea" id="RHEA:29463"/>
        <dbReference type="ChEBI" id="CHEBI:29103"/>
    </reaction>
</comment>
<evidence type="ECO:0000256" key="25">
    <source>
        <dbReference type="SAM" id="MobiDB-lite"/>
    </source>
</evidence>
<evidence type="ECO:0000256" key="22">
    <source>
        <dbReference type="PIRSR" id="PIRSR601508-2"/>
    </source>
</evidence>
<keyword evidence="8 24" id="KW-0770">Synapse</keyword>
<dbReference type="FunFam" id="3.40.190.10:FF:000038">
    <property type="entry name" value="Putative glutamate receptor ionotropic NMDA 2B"/>
    <property type="match status" value="1"/>
</dbReference>
<feature type="site" description="Interaction with the cone snail toxin Con-ikot-ikot" evidence="22">
    <location>
        <position position="759"/>
    </location>
</feature>
<dbReference type="InterPro" id="IPR001508">
    <property type="entry name" value="Iono_Glu_rcpt_met"/>
</dbReference>
<evidence type="ECO:0000259" key="26">
    <source>
        <dbReference type="SMART" id="SM00079"/>
    </source>
</evidence>
<evidence type="ECO:0000259" key="27">
    <source>
        <dbReference type="SMART" id="SM00918"/>
    </source>
</evidence>
<dbReference type="Pfam" id="PF10565">
    <property type="entry name" value="NMDAR2_C"/>
    <property type="match status" value="3"/>
</dbReference>
<dbReference type="Pfam" id="PF00060">
    <property type="entry name" value="Lig_chan"/>
    <property type="match status" value="1"/>
</dbReference>
<keyword evidence="10 24" id="KW-0472">Membrane</keyword>
<dbReference type="GO" id="GO:0045211">
    <property type="term" value="C:postsynaptic membrane"/>
    <property type="evidence" value="ECO:0007669"/>
    <property type="project" value="UniProtKB-SubCell"/>
</dbReference>
<feature type="transmembrane region" description="Helical" evidence="24">
    <location>
        <begin position="884"/>
        <end position="907"/>
    </location>
</feature>
<evidence type="ECO:0000256" key="19">
    <source>
        <dbReference type="ARBA" id="ARBA00036239"/>
    </source>
</evidence>
<dbReference type="SMART" id="SM00079">
    <property type="entry name" value="PBPe"/>
    <property type="match status" value="1"/>
</dbReference>
<feature type="transmembrane region" description="Helical" evidence="24">
    <location>
        <begin position="621"/>
        <end position="643"/>
    </location>
</feature>
<evidence type="ECO:0000256" key="11">
    <source>
        <dbReference type="ARBA" id="ARBA00023157"/>
    </source>
</evidence>
<dbReference type="Gene3D" id="3.40.50.2300">
    <property type="match status" value="2"/>
</dbReference>
<dbReference type="FunFam" id="3.40.50.2300:FF:000020">
    <property type="entry name" value="Glutamate receptor ionotropic, NMDA 2B, putative"/>
    <property type="match status" value="1"/>
</dbReference>
<dbReference type="Proteomes" id="UP001501940">
    <property type="component" value="Chromosome 4"/>
</dbReference>
<evidence type="ECO:0000256" key="2">
    <source>
        <dbReference type="ARBA" id="ARBA00022475"/>
    </source>
</evidence>
<dbReference type="Pfam" id="PF10613">
    <property type="entry name" value="Lig_chan-Glu_bd"/>
    <property type="match status" value="1"/>
</dbReference>
<keyword evidence="3 24" id="KW-0812">Transmembrane</keyword>
<feature type="site" description="Crucial to convey clamshell closure to channel opening" evidence="22">
    <location>
        <position position="726"/>
    </location>
</feature>
<feature type="domain" description="Ionotropic glutamate receptor C-terminal" evidence="26">
    <location>
        <begin position="496"/>
        <end position="862"/>
    </location>
</feature>
<proteinExistence type="inferred from homology"/>
<evidence type="ECO:0000256" key="12">
    <source>
        <dbReference type="ARBA" id="ARBA00023170"/>
    </source>
</evidence>
<keyword evidence="13" id="KW-0325">Glycoprotein</keyword>
<feature type="compositionally biased region" description="Basic residues" evidence="25">
    <location>
        <begin position="51"/>
        <end position="60"/>
    </location>
</feature>
<protein>
    <recommendedName>
        <fullName evidence="24">Glutamate receptor</fullName>
    </recommendedName>
</protein>
<keyword evidence="9 24" id="KW-0406">Ion transport</keyword>
<dbReference type="SUPFAM" id="SSF53822">
    <property type="entry name" value="Periplasmic binding protein-like I"/>
    <property type="match status" value="1"/>
</dbReference>
<evidence type="ECO:0000313" key="29">
    <source>
        <dbReference type="Proteomes" id="UP001501940"/>
    </source>
</evidence>
<reference evidence="28" key="2">
    <citation type="submission" date="2025-08" db="UniProtKB">
        <authorList>
            <consortium name="Ensembl"/>
        </authorList>
    </citation>
    <scope>IDENTIFICATION</scope>
</reference>
<feature type="compositionally biased region" description="Basic and acidic residues" evidence="25">
    <location>
        <begin position="1048"/>
        <end position="1057"/>
    </location>
</feature>
<dbReference type="PRINTS" id="PR00177">
    <property type="entry name" value="NMDARECEPTOR"/>
</dbReference>
<keyword evidence="11 23" id="KW-1015">Disulfide bond</keyword>
<keyword evidence="5" id="KW-0106">Calcium</keyword>
<evidence type="ECO:0000313" key="28">
    <source>
        <dbReference type="Ensembl" id="ENSAOCP00000049774.1"/>
    </source>
</evidence>
<dbReference type="SUPFAM" id="SSF53850">
    <property type="entry name" value="Periplasmic binding protein-like II"/>
    <property type="match status" value="1"/>
</dbReference>
<evidence type="ECO:0000256" key="3">
    <source>
        <dbReference type="ARBA" id="ARBA00022692"/>
    </source>
</evidence>
<feature type="region of interest" description="Disordered" evidence="25">
    <location>
        <begin position="1253"/>
        <end position="1337"/>
    </location>
</feature>
<evidence type="ECO:0000256" key="23">
    <source>
        <dbReference type="PIRSR" id="PIRSR601508-3"/>
    </source>
</evidence>
<dbReference type="CDD" id="cd13718">
    <property type="entry name" value="PBP2_iGluR_NMDA_Nr2"/>
    <property type="match status" value="1"/>
</dbReference>
<keyword evidence="6" id="KW-0460">Magnesium</keyword>
<comment type="catalytic activity">
    <reaction evidence="20">
        <text>Ca(2+)(in) = Ca(2+)(out)</text>
        <dbReference type="Rhea" id="RHEA:29671"/>
        <dbReference type="ChEBI" id="CHEBI:29108"/>
    </reaction>
</comment>
<evidence type="ECO:0000256" key="13">
    <source>
        <dbReference type="ARBA" id="ARBA00023180"/>
    </source>
</evidence>
<accession>A0AAQ5YAB7</accession>
<dbReference type="Pfam" id="PF01094">
    <property type="entry name" value="ANF_receptor"/>
    <property type="match status" value="1"/>
</dbReference>
<reference evidence="28 29" key="1">
    <citation type="submission" date="2022-01" db="EMBL/GenBank/DDBJ databases">
        <title>A chromosome-scale genome assembly of the false clownfish, Amphiprion ocellaris.</title>
        <authorList>
            <person name="Ryu T."/>
        </authorList>
    </citation>
    <scope>NUCLEOTIDE SEQUENCE [LARGE SCALE GENOMIC DNA]</scope>
</reference>
<evidence type="ECO:0000256" key="15">
    <source>
        <dbReference type="ARBA" id="ARBA00023286"/>
    </source>
</evidence>
<feature type="binding site" evidence="21">
    <location>
        <position position="754"/>
    </location>
    <ligand>
        <name>L-glutamate</name>
        <dbReference type="ChEBI" id="CHEBI:29985"/>
    </ligand>
</feature>
<dbReference type="InterPro" id="IPR028082">
    <property type="entry name" value="Peripla_BP_I"/>
</dbReference>
<keyword evidence="4" id="KW-0732">Signal</keyword>
<dbReference type="Gene3D" id="3.40.190.10">
    <property type="entry name" value="Periplasmic binding protein-like II"/>
    <property type="match status" value="3"/>
</dbReference>
<name>A0AAQ5YAB7_AMPOC</name>
<dbReference type="InterPro" id="IPR018884">
    <property type="entry name" value="NMDAR2_C"/>
</dbReference>
<keyword evidence="15 24" id="KW-1071">Ligand-gated ion channel</keyword>
<feature type="binding site" evidence="21">
    <location>
        <position position="577"/>
    </location>
    <ligand>
        <name>L-glutamate</name>
        <dbReference type="ChEBI" id="CHEBI:29985"/>
    </ligand>
</feature>
<comment type="catalytic activity">
    <reaction evidence="19">
        <text>Na(+)(in) = Na(+)(out)</text>
        <dbReference type="Rhea" id="RHEA:34963"/>
        <dbReference type="ChEBI" id="CHEBI:29101"/>
    </reaction>
</comment>
<feature type="binding site" evidence="21">
    <location>
        <position position="795"/>
    </location>
    <ligand>
        <name>L-glutamate</name>
        <dbReference type="ChEBI" id="CHEBI:29985"/>
    </ligand>
</feature>
<dbReference type="InterPro" id="IPR019594">
    <property type="entry name" value="Glu/Gly-bd"/>
</dbReference>
<feature type="binding site" evidence="21">
    <location>
        <position position="582"/>
    </location>
    <ligand>
        <name>L-glutamate</name>
        <dbReference type="ChEBI" id="CHEBI:29985"/>
    </ligand>
</feature>
<evidence type="ECO:0000256" key="24">
    <source>
        <dbReference type="RuleBase" id="RU367118"/>
    </source>
</evidence>
<sequence>MCHGNGIRLEHFSSGFTDAVRRNQNASKRTGHGGCLRGPSHHASKTQHSSHGLRRRRRKTSATANLQQPRIVTPKGMMGVVGWMLLLLSQMMVPVASQKPPGLSVGVIMGQTRPVSDQEVRPPRRADDALDVAVVTLRINQTDPKSVITQVCELLSRTRLHGIVFADGTDQEAIAQILDFLSVQTQLPVLGVHGGSSMIMADKDEKSTFFQFGAALQQEALLMLAIMEEYDWHVFSIVTSKFPGYQDFISTLRVTVDHSFVRWDLQSVVTLDAVDGDPNSKSHIALKRIQSPVILLYCSKDEALYILEEARSLGLIGAGYIWIVSSLTTGNPDFTPEVFPLGMISVSYDDWEYPLETRVRDGVGIISSAATSMLREKGELPEAQSSCYSTASDRNDSSVRLHMMHVWTDGRDLSFTPDGYQANPKLVVIVLNSERKWEKMGRWENGTLALMFPVWPRYNSYGDEDADENHLSIVTLEEKPFVIVDNVDILTGTCMRNSVPCRKHVKNNSTSGGAYIKQCCKGFCIDILKKIARNVKFTYDLYLVTNGKHGKKINNVWNGMVGEVVYKKAVMAVGSLTINEERSEVIDFSVPFVETGISVMVSRSNGTVSPSAFLEPFSASVWVMMFVMLLIVTAIAVFLFEFVSPLGFNRNLAQGKDPHGPSFTIGKAIWLLWGLVFNNSVPVQNPKGTTSKFIVSVWAFFAVIFLASYTANLAAFMIQEEFVDQVTGLSDKKFQSPYSYSPPFRFGTVPNGSTERNIRKNYPDMHQYMTKYHQSGVQDALVSLKTGKLDAFIYDAAVLNYMAGRDDGCKLVTIGSGYIFATTGYGIALQKGSYWKRLVDLAILGIIGDGEMEELEAQWLTGICHNEKNEVMSSQLDVDNMAGVFYMLATAMGLSILTFISEHLFYWRLRYCFTGVCSGRPGLLFTISRGIWSCIHGVHIDMKKKAPELDFSPQANMLHLLKSAKSIALSSPKRNTVLLQPSIMDVMTGKGTPQLSITNDNGQTRLPRALWKKSVETLKTQPTVISPGPSPAPASGPGPPTMKSQRYLPEEPPHSDISECSSRPPSHKDSDSMATRGGFKPINQLRKRGGGGSAGTKIYSIDSDQASLQSAPPYQRDSQGGGDDHSYPPDLFPPDSTYSHTHTHSHQADAPILQLSASLLVKEKAGGSFDQPAAGQGSQGVRPGHCRSCLTKLSGYSGLYTVRSPQARCDACAHLGNLYDISEDHLHSHYSHTHPHSGDMFTHYLPQSELGLVGEGDGLVSPFEPSPSSPSPLSRSPPSPSPSHHHSLDAPMPLPRRSKSLFPDRPSHNPFLQSAPGTAQRDPASQAAMRMPQRSSAHELYKQRLPMSLTLGNHGNHHINQHVDQQVFYPQQEPPVVAYMVPPAASQPMSYVTAPRASSAGSNRPRLYRRMPSIESDV</sequence>
<evidence type="ECO:0000256" key="5">
    <source>
        <dbReference type="ARBA" id="ARBA00022837"/>
    </source>
</evidence>
<dbReference type="InterPro" id="IPR001320">
    <property type="entry name" value="Iontro_rcpt_C"/>
</dbReference>
<evidence type="ECO:0000256" key="8">
    <source>
        <dbReference type="ARBA" id="ARBA00023018"/>
    </source>
</evidence>
<dbReference type="GO" id="GO:0017146">
    <property type="term" value="C:NMDA selective glutamate receptor complex"/>
    <property type="evidence" value="ECO:0007669"/>
    <property type="project" value="UniProtKB-ARBA"/>
</dbReference>
<feature type="region of interest" description="Disordered" evidence="25">
    <location>
        <begin position="1020"/>
        <end position="1147"/>
    </location>
</feature>
<evidence type="ECO:0000256" key="6">
    <source>
        <dbReference type="ARBA" id="ARBA00022842"/>
    </source>
</evidence>
<evidence type="ECO:0000256" key="20">
    <source>
        <dbReference type="ARBA" id="ARBA00036634"/>
    </source>
</evidence>
<organism evidence="28 29">
    <name type="scientific">Amphiprion ocellaris</name>
    <name type="common">Clown anemonefish</name>
    <dbReference type="NCBI Taxonomy" id="80972"/>
    <lineage>
        <taxon>Eukaryota</taxon>
        <taxon>Metazoa</taxon>
        <taxon>Chordata</taxon>
        <taxon>Craniata</taxon>
        <taxon>Vertebrata</taxon>
        <taxon>Euteleostomi</taxon>
        <taxon>Actinopterygii</taxon>
        <taxon>Neopterygii</taxon>
        <taxon>Teleostei</taxon>
        <taxon>Neoteleostei</taxon>
        <taxon>Acanthomorphata</taxon>
        <taxon>Ovalentaria</taxon>
        <taxon>Pomacentridae</taxon>
        <taxon>Amphiprion</taxon>
    </lineage>
</organism>
<keyword evidence="1 24" id="KW-0813">Transport</keyword>
<dbReference type="GeneTree" id="ENSGT00940000156222"/>
<keyword evidence="14 24" id="KW-0628">Postsynaptic cell membrane</keyword>
<evidence type="ECO:0000256" key="18">
    <source>
        <dbReference type="ARBA" id="ARBA00034430"/>
    </source>
</evidence>
<comment type="subcellular location">
    <subcellularLocation>
        <location evidence="17 24">Postsynaptic cell membrane</location>
        <topology evidence="17 24">Multi-pass membrane protein</topology>
    </subcellularLocation>
</comment>
<dbReference type="CDD" id="cd06378">
    <property type="entry name" value="PBP1_iGluR_NMDA_NR2"/>
    <property type="match status" value="1"/>
</dbReference>
<feature type="compositionally biased region" description="Polar residues" evidence="25">
    <location>
        <begin position="1102"/>
        <end position="1118"/>
    </location>
</feature>
<keyword evidence="29" id="KW-1185">Reference proteome</keyword>
<feature type="binding site" evidence="21">
    <location>
        <position position="753"/>
    </location>
    <ligand>
        <name>L-glutamate</name>
        <dbReference type="ChEBI" id="CHEBI:29985"/>
    </ligand>
</feature>
<feature type="compositionally biased region" description="Pro residues" evidence="25">
    <location>
        <begin position="1028"/>
        <end position="1040"/>
    </location>
</feature>
<dbReference type="GO" id="GO:0004972">
    <property type="term" value="F:NMDA glutamate receptor activity"/>
    <property type="evidence" value="ECO:0007669"/>
    <property type="project" value="UniProtKB-ARBA"/>
</dbReference>
<evidence type="ECO:0000256" key="14">
    <source>
        <dbReference type="ARBA" id="ARBA00023257"/>
    </source>
</evidence>
<evidence type="ECO:0000256" key="16">
    <source>
        <dbReference type="ARBA" id="ARBA00023303"/>
    </source>
</evidence>
<keyword evidence="2 24" id="KW-1003">Cell membrane</keyword>
<feature type="domain" description="Ionotropic glutamate receptor L-glutamate and glycine-binding" evidence="27">
    <location>
        <begin position="504"/>
        <end position="566"/>
    </location>
</feature>
<evidence type="ECO:0000256" key="17">
    <source>
        <dbReference type="ARBA" id="ARBA00034104"/>
    </source>
</evidence>
<keyword evidence="16 24" id="KW-0407">Ion channel</keyword>
<dbReference type="Ensembl" id="ENSAOCT00000065586.1">
    <property type="protein sequence ID" value="ENSAOCP00000049774.1"/>
    <property type="gene ID" value="ENSAOCG00000023399.2"/>
</dbReference>
<evidence type="ECO:0000256" key="7">
    <source>
        <dbReference type="ARBA" id="ARBA00022989"/>
    </source>
</evidence>
<dbReference type="SMART" id="SM00918">
    <property type="entry name" value="Lig_chan-Glu_bd"/>
    <property type="match status" value="1"/>
</dbReference>
<evidence type="ECO:0000256" key="1">
    <source>
        <dbReference type="ARBA" id="ARBA00022448"/>
    </source>
</evidence>
<dbReference type="FunFam" id="3.40.190.10:FF:000007">
    <property type="entry name" value="Putative glutamate receptor ionotropic NMDA 2B"/>
    <property type="match status" value="1"/>
</dbReference>
<feature type="region of interest" description="Disordered" evidence="25">
    <location>
        <begin position="26"/>
        <end position="66"/>
    </location>
</feature>
<dbReference type="InterPro" id="IPR001828">
    <property type="entry name" value="ANF_lig-bd_rcpt"/>
</dbReference>
<keyword evidence="7 24" id="KW-1133">Transmembrane helix</keyword>
<feature type="disulfide bond" evidence="23">
    <location>
        <begin position="809"/>
        <end position="864"/>
    </location>
</feature>
<dbReference type="InterPro" id="IPR015683">
    <property type="entry name" value="Ionotropic_Glu_rcpt"/>
</dbReference>
<dbReference type="PANTHER" id="PTHR18966">
    <property type="entry name" value="IONOTROPIC GLUTAMATE RECEPTOR"/>
    <property type="match status" value="1"/>
</dbReference>
<keyword evidence="12 24" id="KW-0675">Receptor</keyword>
<evidence type="ECO:0000256" key="10">
    <source>
        <dbReference type="ARBA" id="ARBA00023136"/>
    </source>
</evidence>